<dbReference type="SUPFAM" id="SSF51569">
    <property type="entry name" value="Aldolase"/>
    <property type="match status" value="1"/>
</dbReference>
<dbReference type="AlphaFoldDB" id="A0A0G0PJK5"/>
<dbReference type="GO" id="GO:0005975">
    <property type="term" value="P:carbohydrate metabolic process"/>
    <property type="evidence" value="ECO:0007669"/>
    <property type="project" value="InterPro"/>
</dbReference>
<evidence type="ECO:0000313" key="2">
    <source>
        <dbReference type="Proteomes" id="UP000034793"/>
    </source>
</evidence>
<dbReference type="EMBL" id="LBXL01000051">
    <property type="protein sequence ID" value="KKR28389.1"/>
    <property type="molecule type" value="Genomic_DNA"/>
</dbReference>
<dbReference type="Gene3D" id="3.20.20.70">
    <property type="entry name" value="Aldolase class I"/>
    <property type="match status" value="1"/>
</dbReference>
<dbReference type="PANTHER" id="PTHR30304:SF0">
    <property type="entry name" value="D-TAGATOSE-1,6-BISPHOSPHATE ALDOLASE SUBUNIT GATY-RELATED"/>
    <property type="match status" value="1"/>
</dbReference>
<dbReference type="Pfam" id="PF01116">
    <property type="entry name" value="F_bP_aldolase"/>
    <property type="match status" value="1"/>
</dbReference>
<comment type="caution">
    <text evidence="1">The sequence shown here is derived from an EMBL/GenBank/DDBJ whole genome shotgun (WGS) entry which is preliminary data.</text>
</comment>
<dbReference type="InterPro" id="IPR000771">
    <property type="entry name" value="FBA_II"/>
</dbReference>
<dbReference type="PANTHER" id="PTHR30304">
    <property type="entry name" value="D-TAGATOSE-1,6-BISPHOSPHATE ALDOLASE"/>
    <property type="match status" value="1"/>
</dbReference>
<reference evidence="1 2" key="1">
    <citation type="journal article" date="2015" name="Nature">
        <title>rRNA introns, odd ribosomes, and small enigmatic genomes across a large radiation of phyla.</title>
        <authorList>
            <person name="Brown C.T."/>
            <person name="Hug L.A."/>
            <person name="Thomas B.C."/>
            <person name="Sharon I."/>
            <person name="Castelle C.J."/>
            <person name="Singh A."/>
            <person name="Wilkins M.J."/>
            <person name="Williams K.H."/>
            <person name="Banfield J.F."/>
        </authorList>
    </citation>
    <scope>NUCLEOTIDE SEQUENCE [LARGE SCALE GENOMIC DNA]</scope>
</reference>
<evidence type="ECO:0000313" key="1">
    <source>
        <dbReference type="EMBL" id="KKR28389.1"/>
    </source>
</evidence>
<dbReference type="GO" id="GO:0016832">
    <property type="term" value="F:aldehyde-lyase activity"/>
    <property type="evidence" value="ECO:0007669"/>
    <property type="project" value="InterPro"/>
</dbReference>
<organism evidence="1 2">
    <name type="scientific">Candidatus Woesebacteria bacterium GW2011_GWA1_39_8</name>
    <dbReference type="NCBI Taxonomy" id="1618552"/>
    <lineage>
        <taxon>Bacteria</taxon>
        <taxon>Candidatus Woeseibacteriota</taxon>
    </lineage>
</organism>
<accession>A0A0G0PJK5</accession>
<dbReference type="InterPro" id="IPR050246">
    <property type="entry name" value="Class_II_FBP_aldolase"/>
</dbReference>
<sequence length="97" mass="10282">MLTNSKQMIIDAQAGKYAIGSFNTSDMEITKAIIAAAEALKSPVIISTSEKAIEYAGLETIAAIISKEAQKATVPVALHLDHGKTITMVEKCLQAGY</sequence>
<feature type="non-terminal residue" evidence="1">
    <location>
        <position position="97"/>
    </location>
</feature>
<dbReference type="InterPro" id="IPR013785">
    <property type="entry name" value="Aldolase_TIM"/>
</dbReference>
<dbReference type="Proteomes" id="UP000034793">
    <property type="component" value="Unassembled WGS sequence"/>
</dbReference>
<name>A0A0G0PJK5_9BACT</name>
<protein>
    <submittedName>
        <fullName evidence="1">Fructose-1,6-bisphosphate aldolase, class II</fullName>
    </submittedName>
</protein>
<dbReference type="GO" id="GO:0008270">
    <property type="term" value="F:zinc ion binding"/>
    <property type="evidence" value="ECO:0007669"/>
    <property type="project" value="InterPro"/>
</dbReference>
<gene>
    <name evidence="1" type="ORF">UT61_C0051G0001</name>
</gene>
<proteinExistence type="predicted"/>